<organism evidence="5 6">
    <name type="scientific">Ruminobacter amylophilus</name>
    <dbReference type="NCBI Taxonomy" id="867"/>
    <lineage>
        <taxon>Bacteria</taxon>
        <taxon>Pseudomonadati</taxon>
        <taxon>Pseudomonadota</taxon>
        <taxon>Gammaproteobacteria</taxon>
        <taxon>Aeromonadales</taxon>
        <taxon>Succinivibrionaceae</taxon>
        <taxon>Ruminobacter</taxon>
    </lineage>
</organism>
<dbReference type="RefSeq" id="WP_093140665.1">
    <property type="nucleotide sequence ID" value="NZ_FOXF01000006.1"/>
</dbReference>
<feature type="signal peptide" evidence="3">
    <location>
        <begin position="1"/>
        <end position="31"/>
    </location>
</feature>
<dbReference type="EMBL" id="FOXF01000006">
    <property type="protein sequence ID" value="SFP14274.1"/>
    <property type="molecule type" value="Genomic_DNA"/>
</dbReference>
<dbReference type="AlphaFoldDB" id="A0A662ZGT0"/>
<protein>
    <submittedName>
        <fullName evidence="5">Flavodoxin</fullName>
    </submittedName>
</protein>
<evidence type="ECO:0000256" key="3">
    <source>
        <dbReference type="SAM" id="SignalP"/>
    </source>
</evidence>
<evidence type="ECO:0000256" key="1">
    <source>
        <dbReference type="ARBA" id="ARBA00022630"/>
    </source>
</evidence>
<keyword evidence="1" id="KW-0285">Flavoprotein</keyword>
<sequence>MKFMKCSCLRNAAGAAAVILASFSFCSPVLAAVQSDSVAAGTEGSQNRVLVAYFSRTGENYAVGSISSGNTYLVAKEIAEQTGGRLFEIRTAYSYPADYGECVKKAREEKEANTRPELAENIDVSPYDVIYLGAPVWHGDLPMAVYTFLESGDFSGKTVRPFNTHEGSGSSGFDVKIGKAVPGASVTGVLSIQGKEAQNETHKLPFKVRNWIKSE</sequence>
<feature type="domain" description="Flavodoxin-like" evidence="4">
    <location>
        <begin position="50"/>
        <end position="188"/>
    </location>
</feature>
<dbReference type="GO" id="GO:0010181">
    <property type="term" value="F:FMN binding"/>
    <property type="evidence" value="ECO:0007669"/>
    <property type="project" value="InterPro"/>
</dbReference>
<dbReference type="OrthoDB" id="9806505at2"/>
<reference evidence="5 6" key="1">
    <citation type="submission" date="2016-10" db="EMBL/GenBank/DDBJ databases">
        <authorList>
            <person name="Varghese N."/>
            <person name="Submissions S."/>
        </authorList>
    </citation>
    <scope>NUCLEOTIDE SEQUENCE [LARGE SCALE GENOMIC DNA]</scope>
    <source>
        <strain evidence="5 6">DSM 1361</strain>
    </source>
</reference>
<keyword evidence="6" id="KW-1185">Reference proteome</keyword>
<dbReference type="InterPro" id="IPR008254">
    <property type="entry name" value="Flavodoxin/NO_synth"/>
</dbReference>
<accession>A0A662ZGT0</accession>
<keyword evidence="3" id="KW-0732">Signal</keyword>
<dbReference type="InterPro" id="IPR029039">
    <property type="entry name" value="Flavoprotein-like_sf"/>
</dbReference>
<evidence type="ECO:0000256" key="2">
    <source>
        <dbReference type="ARBA" id="ARBA00022643"/>
    </source>
</evidence>
<dbReference type="Gene3D" id="3.40.50.360">
    <property type="match status" value="1"/>
</dbReference>
<dbReference type="PANTHER" id="PTHR39201">
    <property type="entry name" value="EXPORTED PROTEIN-RELATED"/>
    <property type="match status" value="1"/>
</dbReference>
<keyword evidence="2" id="KW-0288">FMN</keyword>
<gene>
    <name evidence="5" type="ORF">SAMN02910344_00532</name>
</gene>
<evidence type="ECO:0000313" key="5">
    <source>
        <dbReference type="EMBL" id="SFP14274.1"/>
    </source>
</evidence>
<dbReference type="SUPFAM" id="SSF52218">
    <property type="entry name" value="Flavoproteins"/>
    <property type="match status" value="1"/>
</dbReference>
<dbReference type="Proteomes" id="UP000243745">
    <property type="component" value="Unassembled WGS sequence"/>
</dbReference>
<proteinExistence type="predicted"/>
<dbReference type="PANTHER" id="PTHR39201:SF1">
    <property type="entry name" value="FLAVODOXIN-LIKE DOMAIN-CONTAINING PROTEIN"/>
    <property type="match status" value="1"/>
</dbReference>
<dbReference type="Pfam" id="PF12682">
    <property type="entry name" value="Flavodoxin_4"/>
    <property type="match status" value="1"/>
</dbReference>
<evidence type="ECO:0000259" key="4">
    <source>
        <dbReference type="Pfam" id="PF12682"/>
    </source>
</evidence>
<evidence type="ECO:0000313" key="6">
    <source>
        <dbReference type="Proteomes" id="UP000243745"/>
    </source>
</evidence>
<name>A0A662ZGT0_9GAMM</name>
<feature type="chain" id="PRO_5024788764" evidence="3">
    <location>
        <begin position="32"/>
        <end position="215"/>
    </location>
</feature>